<dbReference type="AlphaFoldDB" id="R7Q7E6"/>
<dbReference type="InterPro" id="IPR009057">
    <property type="entry name" value="Homeodomain-like_sf"/>
</dbReference>
<dbReference type="Gene3D" id="1.10.246.220">
    <property type="match status" value="1"/>
</dbReference>
<feature type="compositionally biased region" description="Basic and acidic residues" evidence="1">
    <location>
        <begin position="253"/>
        <end position="305"/>
    </location>
</feature>
<evidence type="ECO:0000313" key="5">
    <source>
        <dbReference type="Proteomes" id="UP000012073"/>
    </source>
</evidence>
<dbReference type="CDD" id="cd11660">
    <property type="entry name" value="SANT_TRF"/>
    <property type="match status" value="1"/>
</dbReference>
<dbReference type="OrthoDB" id="608866at2759"/>
<feature type="compositionally biased region" description="Acidic residues" evidence="1">
    <location>
        <begin position="725"/>
        <end position="735"/>
    </location>
</feature>
<evidence type="ECO:0000313" key="4">
    <source>
        <dbReference type="EMBL" id="CDF33390.1"/>
    </source>
</evidence>
<feature type="compositionally biased region" description="Basic residues" evidence="1">
    <location>
        <begin position="184"/>
        <end position="200"/>
    </location>
</feature>
<sequence length="771" mass="84888">MDDVLAGLIGCSASTRANVSQNKGKRAKRVRWSQPEVCALRTGVARYGQGRWAVILREFANDFHPCRISVDLKDKWRNLFKSQKTLLVAHPDKLTQPHVAGHPSDRKPIQPHVGPVHTTPVNDSFAVVEQTAPPMHHASRQPDDTPPQEHVNVTCEYGHEQPQSDADDQYVTIDHSHHHDNPHDHHHFHHHHHHHHHHLTASHEYPNNVPNARAIDHDPTFSEQVLVAHHTDPHHADPVAHLHHQHHHPAIHSTDHDKHPPVETHDQDGKEVGTADVPHREHVHHADKQHSEPHHHLDHEHRSSDIPHSSHPPESDSPQTDEHQSGAHQLPAVDGDDQLHHIHGVAGQATEVEDAYQDHPDHAPHTDHVHEHEDEQQAHLAESEPQEIGAQYHCPNHSPAVHSHEHVAHDRAESPNRDAAHPVADSELVGSEEHVFDNVDTHDHHPGHVPDHATDQAVGRAIVFEDEDRDKAGVLAKGHGSHPDPDLGGYQPEGQNRSNATAAEAADDKLDNAITETGQEHAADGQELVDEGMSQPKVSQEADESNEQLQESVQHGVEDTTTDGLVCKDELDEYSTVATEGPTGDSRKAEENDVIIHVETDGTTNAAERGVRNDIGLATSGESEPTFESSNAVGAVEIEQDDSDIAGEALHVEEQGTDVVPKSFEVTKGASTSDMVDVNETEAETMDREDAGSSSVDDGRLRMTASQVISEQRGLKRGRNLTGAEEQEGSGEDSENIGFSRKKGKQESDAKPHFLDDDVTNEWSSGPPLPQ</sequence>
<feature type="compositionally biased region" description="Basic and acidic residues" evidence="1">
    <location>
        <begin position="357"/>
        <end position="377"/>
    </location>
</feature>
<organism evidence="4 5">
    <name type="scientific">Chondrus crispus</name>
    <name type="common">Carrageen Irish moss</name>
    <name type="synonym">Polymorpha crispa</name>
    <dbReference type="NCBI Taxonomy" id="2769"/>
    <lineage>
        <taxon>Eukaryota</taxon>
        <taxon>Rhodophyta</taxon>
        <taxon>Florideophyceae</taxon>
        <taxon>Rhodymeniophycidae</taxon>
        <taxon>Gigartinales</taxon>
        <taxon>Gigartinaceae</taxon>
        <taxon>Chondrus</taxon>
    </lineage>
</organism>
<dbReference type="InterPro" id="IPR001005">
    <property type="entry name" value="SANT/Myb"/>
</dbReference>
<keyword evidence="5" id="KW-1185">Reference proteome</keyword>
<dbReference type="Proteomes" id="UP000012073">
    <property type="component" value="Unassembled WGS sequence"/>
</dbReference>
<evidence type="ECO:0000256" key="1">
    <source>
        <dbReference type="SAM" id="MobiDB-lite"/>
    </source>
</evidence>
<dbReference type="PROSITE" id="PS51294">
    <property type="entry name" value="HTH_MYB"/>
    <property type="match status" value="1"/>
</dbReference>
<feature type="region of interest" description="Disordered" evidence="1">
    <location>
        <begin position="175"/>
        <end position="203"/>
    </location>
</feature>
<feature type="compositionally biased region" description="Basic and acidic residues" evidence="1">
    <location>
        <begin position="402"/>
        <end position="420"/>
    </location>
</feature>
<dbReference type="PANTHER" id="PTHR46993">
    <property type="entry name" value="MYB TRANSCRIPTION FACTOR"/>
    <property type="match status" value="1"/>
</dbReference>
<dbReference type="SUPFAM" id="SSF46689">
    <property type="entry name" value="Homeodomain-like"/>
    <property type="match status" value="1"/>
</dbReference>
<feature type="region of interest" description="Disordered" evidence="1">
    <location>
        <begin position="474"/>
        <end position="505"/>
    </location>
</feature>
<dbReference type="OMA" id="HVKDNHH"/>
<feature type="compositionally biased region" description="Basic residues" evidence="1">
    <location>
        <begin position="241"/>
        <end position="250"/>
    </location>
</feature>
<dbReference type="GeneID" id="17320950"/>
<gene>
    <name evidence="4" type="ORF">CHC_T00002164001</name>
</gene>
<protein>
    <submittedName>
        <fullName evidence="4">Uncharacterized protein</fullName>
    </submittedName>
</protein>
<feature type="compositionally biased region" description="Basic and acidic residues" evidence="1">
    <location>
        <begin position="745"/>
        <end position="756"/>
    </location>
</feature>
<dbReference type="EMBL" id="HG001644">
    <property type="protein sequence ID" value="CDF33390.1"/>
    <property type="molecule type" value="Genomic_DNA"/>
</dbReference>
<dbReference type="PROSITE" id="PS50090">
    <property type="entry name" value="MYB_LIKE"/>
    <property type="match status" value="1"/>
</dbReference>
<dbReference type="RefSeq" id="XP_005713193.1">
    <property type="nucleotide sequence ID" value="XM_005713136.1"/>
</dbReference>
<dbReference type="Gramene" id="CDF33390">
    <property type="protein sequence ID" value="CDF33390"/>
    <property type="gene ID" value="CHC_T00002164001"/>
</dbReference>
<feature type="region of interest" description="Disordered" evidence="1">
    <location>
        <begin position="666"/>
        <end position="771"/>
    </location>
</feature>
<feature type="region of interest" description="Disordered" evidence="1">
    <location>
        <begin position="357"/>
        <end position="421"/>
    </location>
</feature>
<reference evidence="5" key="1">
    <citation type="journal article" date="2013" name="Proc. Natl. Acad. Sci. U.S.A.">
        <title>Genome structure and metabolic features in the red seaweed Chondrus crispus shed light on evolution of the Archaeplastida.</title>
        <authorList>
            <person name="Collen J."/>
            <person name="Porcel B."/>
            <person name="Carre W."/>
            <person name="Ball S.G."/>
            <person name="Chaparro C."/>
            <person name="Tonon T."/>
            <person name="Barbeyron T."/>
            <person name="Michel G."/>
            <person name="Noel B."/>
            <person name="Valentin K."/>
            <person name="Elias M."/>
            <person name="Artiguenave F."/>
            <person name="Arun A."/>
            <person name="Aury J.M."/>
            <person name="Barbosa-Neto J.F."/>
            <person name="Bothwell J.H."/>
            <person name="Bouget F.Y."/>
            <person name="Brillet L."/>
            <person name="Cabello-Hurtado F."/>
            <person name="Capella-Gutierrez S."/>
            <person name="Charrier B."/>
            <person name="Cladiere L."/>
            <person name="Cock J.M."/>
            <person name="Coelho S.M."/>
            <person name="Colleoni C."/>
            <person name="Czjzek M."/>
            <person name="Da Silva C."/>
            <person name="Delage L."/>
            <person name="Denoeud F."/>
            <person name="Deschamps P."/>
            <person name="Dittami S.M."/>
            <person name="Gabaldon T."/>
            <person name="Gachon C.M."/>
            <person name="Groisillier A."/>
            <person name="Herve C."/>
            <person name="Jabbari K."/>
            <person name="Katinka M."/>
            <person name="Kloareg B."/>
            <person name="Kowalczyk N."/>
            <person name="Labadie K."/>
            <person name="Leblanc C."/>
            <person name="Lopez P.J."/>
            <person name="McLachlan D.H."/>
            <person name="Meslet-Cladiere L."/>
            <person name="Moustafa A."/>
            <person name="Nehr Z."/>
            <person name="Nyvall Collen P."/>
            <person name="Panaud O."/>
            <person name="Partensky F."/>
            <person name="Poulain J."/>
            <person name="Rensing S.A."/>
            <person name="Rousvoal S."/>
            <person name="Samson G."/>
            <person name="Symeonidi A."/>
            <person name="Weissenbach J."/>
            <person name="Zambounis A."/>
            <person name="Wincker P."/>
            <person name="Boyen C."/>
        </authorList>
    </citation>
    <scope>NUCLEOTIDE SEQUENCE [LARGE SCALE GENOMIC DNA]</scope>
    <source>
        <strain evidence="5">cv. Stackhouse</strain>
    </source>
</reference>
<feature type="region of interest" description="Disordered" evidence="1">
    <location>
        <begin position="532"/>
        <end position="568"/>
    </location>
</feature>
<name>R7Q7E6_CHOCR</name>
<proteinExistence type="predicted"/>
<accession>R7Q7E6</accession>
<dbReference type="KEGG" id="ccp:CHC_T00002164001"/>
<evidence type="ECO:0000259" key="3">
    <source>
        <dbReference type="PROSITE" id="PS51294"/>
    </source>
</evidence>
<feature type="region of interest" description="Disordered" evidence="1">
    <location>
        <begin position="235"/>
        <end position="334"/>
    </location>
</feature>
<dbReference type="InterPro" id="IPR017930">
    <property type="entry name" value="Myb_dom"/>
</dbReference>
<feature type="compositionally biased region" description="Basic and acidic residues" evidence="1">
    <location>
        <begin position="685"/>
        <end position="701"/>
    </location>
</feature>
<feature type="domain" description="HTH myb-type" evidence="3">
    <location>
        <begin position="24"/>
        <end position="84"/>
    </location>
</feature>
<dbReference type="SMART" id="SM00717">
    <property type="entry name" value="SANT"/>
    <property type="match status" value="1"/>
</dbReference>
<evidence type="ECO:0000259" key="2">
    <source>
        <dbReference type="PROSITE" id="PS50090"/>
    </source>
</evidence>
<dbReference type="PANTHER" id="PTHR46993:SF6">
    <property type="entry name" value="MYB TRANSCRIPTION FACTOR"/>
    <property type="match status" value="1"/>
</dbReference>
<feature type="domain" description="Myb-like" evidence="2">
    <location>
        <begin position="24"/>
        <end position="80"/>
    </location>
</feature>